<evidence type="ECO:0000256" key="1">
    <source>
        <dbReference type="SAM" id="MobiDB-lite"/>
    </source>
</evidence>
<feature type="compositionally biased region" description="Polar residues" evidence="1">
    <location>
        <begin position="1"/>
        <end position="14"/>
    </location>
</feature>
<evidence type="ECO:0000313" key="3">
    <source>
        <dbReference type="EMBL" id="KAL0312900.1"/>
    </source>
</evidence>
<accession>A0AAW2L0X2</accession>
<dbReference type="Pfam" id="PF03732">
    <property type="entry name" value="Retrotrans_gag"/>
    <property type="match status" value="1"/>
</dbReference>
<dbReference type="EMBL" id="JACGWJ010000026">
    <property type="protein sequence ID" value="KAL0312900.1"/>
    <property type="molecule type" value="Genomic_DNA"/>
</dbReference>
<dbReference type="PANTHER" id="PTHR33437">
    <property type="entry name" value="OS06G0361200 PROTEIN"/>
    <property type="match status" value="1"/>
</dbReference>
<gene>
    <name evidence="3" type="ORF">Sradi_5689300</name>
</gene>
<protein>
    <recommendedName>
        <fullName evidence="2">Retrotransposon gag domain-containing protein</fullName>
    </recommendedName>
</protein>
<evidence type="ECO:0000259" key="2">
    <source>
        <dbReference type="Pfam" id="PF03732"/>
    </source>
</evidence>
<reference evidence="3" key="1">
    <citation type="submission" date="2020-06" db="EMBL/GenBank/DDBJ databases">
        <authorList>
            <person name="Li T."/>
            <person name="Hu X."/>
            <person name="Zhang T."/>
            <person name="Song X."/>
            <person name="Zhang H."/>
            <person name="Dai N."/>
            <person name="Sheng W."/>
            <person name="Hou X."/>
            <person name="Wei L."/>
        </authorList>
    </citation>
    <scope>NUCLEOTIDE SEQUENCE</scope>
    <source>
        <strain evidence="3">G02</strain>
        <tissue evidence="3">Leaf</tissue>
    </source>
</reference>
<reference evidence="3" key="2">
    <citation type="journal article" date="2024" name="Plant">
        <title>Genomic evolution and insights into agronomic trait innovations of Sesamum species.</title>
        <authorList>
            <person name="Miao H."/>
            <person name="Wang L."/>
            <person name="Qu L."/>
            <person name="Liu H."/>
            <person name="Sun Y."/>
            <person name="Le M."/>
            <person name="Wang Q."/>
            <person name="Wei S."/>
            <person name="Zheng Y."/>
            <person name="Lin W."/>
            <person name="Duan Y."/>
            <person name="Cao H."/>
            <person name="Xiong S."/>
            <person name="Wang X."/>
            <person name="Wei L."/>
            <person name="Li C."/>
            <person name="Ma Q."/>
            <person name="Ju M."/>
            <person name="Zhao R."/>
            <person name="Li G."/>
            <person name="Mu C."/>
            <person name="Tian Q."/>
            <person name="Mei H."/>
            <person name="Zhang T."/>
            <person name="Gao T."/>
            <person name="Zhang H."/>
        </authorList>
    </citation>
    <scope>NUCLEOTIDE SEQUENCE</scope>
    <source>
        <strain evidence="3">G02</strain>
    </source>
</reference>
<feature type="compositionally biased region" description="Low complexity" evidence="1">
    <location>
        <begin position="98"/>
        <end position="117"/>
    </location>
</feature>
<feature type="domain" description="Retrotransposon gag" evidence="2">
    <location>
        <begin position="183"/>
        <end position="272"/>
    </location>
</feature>
<dbReference type="PANTHER" id="PTHR33437:SF2">
    <property type="entry name" value="OS06G0361200 PROTEIN"/>
    <property type="match status" value="1"/>
</dbReference>
<feature type="region of interest" description="Disordered" evidence="1">
    <location>
        <begin position="96"/>
        <end position="161"/>
    </location>
</feature>
<feature type="region of interest" description="Disordered" evidence="1">
    <location>
        <begin position="1"/>
        <end position="24"/>
    </location>
</feature>
<sequence length="322" mass="36803">MWSNCMGLQTSFQDTPEPENGAQQGNITNSLYAVLQDHEYSKGVQGKDRVFRQRHDKISAHNFGTPGIALPFISSLRQEIKHSNGYSRKSCEVGEFQTHTSKSSSSSTRSIGVTTRSMSKKLKDSSQMTPLTEYVQKDLDSPNHASEDEEDKSPPSSPRSHVAHFVETCNNAGTYGDHLVKQFVRSLKDNAFDWYTDLEAGSIDGWEQLEQEFLNRFYSTRRTVSMVKLTNSRQWKEELVIDYINRWRNLSLNCKDRLSEAFAIEMSIQGMHWGLRYILQGILPKSFEELATRAHDMELSMITSGMKDHLSRSFAGLKRNKR</sequence>
<dbReference type="InterPro" id="IPR005162">
    <property type="entry name" value="Retrotrans_gag_dom"/>
</dbReference>
<proteinExistence type="predicted"/>
<comment type="caution">
    <text evidence="3">The sequence shown here is derived from an EMBL/GenBank/DDBJ whole genome shotgun (WGS) entry which is preliminary data.</text>
</comment>
<name>A0AAW2L0X2_SESRA</name>
<dbReference type="AlphaFoldDB" id="A0AAW2L0X2"/>
<organism evidence="3">
    <name type="scientific">Sesamum radiatum</name>
    <name type="common">Black benniseed</name>
    <dbReference type="NCBI Taxonomy" id="300843"/>
    <lineage>
        <taxon>Eukaryota</taxon>
        <taxon>Viridiplantae</taxon>
        <taxon>Streptophyta</taxon>
        <taxon>Embryophyta</taxon>
        <taxon>Tracheophyta</taxon>
        <taxon>Spermatophyta</taxon>
        <taxon>Magnoliopsida</taxon>
        <taxon>eudicotyledons</taxon>
        <taxon>Gunneridae</taxon>
        <taxon>Pentapetalae</taxon>
        <taxon>asterids</taxon>
        <taxon>lamiids</taxon>
        <taxon>Lamiales</taxon>
        <taxon>Pedaliaceae</taxon>
        <taxon>Sesamum</taxon>
    </lineage>
</organism>